<dbReference type="Pfam" id="PF12796">
    <property type="entry name" value="Ank_2"/>
    <property type="match status" value="4"/>
</dbReference>
<keyword evidence="7 13" id="KW-0040">ANK repeat</keyword>
<keyword evidence="11" id="KW-0407">Ion channel</keyword>
<feature type="transmembrane region" description="Helical" evidence="14">
    <location>
        <begin position="767"/>
        <end position="789"/>
    </location>
</feature>
<dbReference type="GeneTree" id="ENSGT00940000156118"/>
<feature type="transmembrane region" description="Helical" evidence="14">
    <location>
        <begin position="660"/>
        <end position="683"/>
    </location>
</feature>
<feature type="domain" description="Ion transport" evidence="15">
    <location>
        <begin position="627"/>
        <end position="867"/>
    </location>
</feature>
<dbReference type="InterPro" id="IPR036770">
    <property type="entry name" value="Ankyrin_rpt-contain_sf"/>
</dbReference>
<evidence type="ECO:0000256" key="1">
    <source>
        <dbReference type="ARBA" id="ARBA00004141"/>
    </source>
</evidence>
<feature type="transmembrane region" description="Helical" evidence="14">
    <location>
        <begin position="580"/>
        <end position="597"/>
    </location>
</feature>
<gene>
    <name evidence="16" type="primary">TRPA1</name>
</gene>
<dbReference type="SMART" id="SM00248">
    <property type="entry name" value="ANK"/>
    <property type="match status" value="13"/>
</dbReference>
<protein>
    <submittedName>
        <fullName evidence="16">Transient receptor potential cation channel, subfamily A, member 1b</fullName>
    </submittedName>
</protein>
<comment type="catalytic activity">
    <reaction evidence="12">
        <text>Ca(2+)(in) = Ca(2+)(out)</text>
        <dbReference type="Rhea" id="RHEA:29671"/>
        <dbReference type="ChEBI" id="CHEBI:29108"/>
    </reaction>
</comment>
<evidence type="ECO:0000256" key="12">
    <source>
        <dbReference type="ARBA" id="ARBA00036634"/>
    </source>
</evidence>
<feature type="repeat" description="ANK" evidence="13">
    <location>
        <begin position="187"/>
        <end position="219"/>
    </location>
</feature>
<dbReference type="InterPro" id="IPR052076">
    <property type="entry name" value="TRP_cation_channel"/>
</dbReference>
<feature type="repeat" description="ANK" evidence="13">
    <location>
        <begin position="252"/>
        <end position="284"/>
    </location>
</feature>
<accession>A0A4W6E329</accession>
<dbReference type="Gene3D" id="1.10.287.70">
    <property type="match status" value="1"/>
</dbReference>
<evidence type="ECO:0000313" key="16">
    <source>
        <dbReference type="Ensembl" id="ENSLCAP00010031890.1"/>
    </source>
</evidence>
<keyword evidence="8" id="KW-0406">Ion transport</keyword>
<dbReference type="PANTHER" id="PTHR47143:SF1">
    <property type="entry name" value="ION_TRANS DOMAIN-CONTAINING PROTEIN"/>
    <property type="match status" value="1"/>
</dbReference>
<keyword evidence="6 14" id="KW-1133">Transmembrane helix</keyword>
<feature type="transmembrane region" description="Helical" evidence="14">
    <location>
        <begin position="832"/>
        <end position="858"/>
    </location>
</feature>
<evidence type="ECO:0000256" key="4">
    <source>
        <dbReference type="ARBA" id="ARBA00022692"/>
    </source>
</evidence>
<reference evidence="16" key="3">
    <citation type="submission" date="2025-09" db="UniProtKB">
        <authorList>
            <consortium name="Ensembl"/>
        </authorList>
    </citation>
    <scope>IDENTIFICATION</scope>
</reference>
<keyword evidence="10" id="KW-0325">Glycoprotein</keyword>
<dbReference type="SUPFAM" id="SSF48403">
    <property type="entry name" value="Ankyrin repeat"/>
    <property type="match status" value="2"/>
</dbReference>
<evidence type="ECO:0000256" key="5">
    <source>
        <dbReference type="ARBA" id="ARBA00022737"/>
    </source>
</evidence>
<keyword evidence="9 14" id="KW-0472">Membrane</keyword>
<evidence type="ECO:0000256" key="14">
    <source>
        <dbReference type="SAM" id="Phobius"/>
    </source>
</evidence>
<dbReference type="PANTHER" id="PTHR47143">
    <property type="entry name" value="TRANSIENT RECEPTOR POTENTIAL CATION CHANNEL PROTEIN PAINLESS"/>
    <property type="match status" value="1"/>
</dbReference>
<evidence type="ECO:0000256" key="6">
    <source>
        <dbReference type="ARBA" id="ARBA00022989"/>
    </source>
</evidence>
<dbReference type="Ensembl" id="ENSLCAT00010032616.1">
    <property type="protein sequence ID" value="ENSLCAP00010031890.1"/>
    <property type="gene ID" value="ENSLCAG00010014925.1"/>
</dbReference>
<name>A0A4W6E329_LATCA</name>
<proteinExistence type="predicted"/>
<feature type="transmembrane region" description="Helical" evidence="14">
    <location>
        <begin position="727"/>
        <end position="747"/>
    </location>
</feature>
<feature type="repeat" description="ANK" evidence="13">
    <location>
        <begin position="493"/>
        <end position="525"/>
    </location>
</feature>
<dbReference type="InterPro" id="IPR005821">
    <property type="entry name" value="Ion_trans_dom"/>
</dbReference>
<dbReference type="PROSITE" id="PS50297">
    <property type="entry name" value="ANK_REP_REGION"/>
    <property type="match status" value="8"/>
</dbReference>
<evidence type="ECO:0000256" key="13">
    <source>
        <dbReference type="PROSITE-ProRule" id="PRU00023"/>
    </source>
</evidence>
<feature type="transmembrane region" description="Helical" evidence="14">
    <location>
        <begin position="618"/>
        <end position="640"/>
    </location>
</feature>
<feature type="repeat" description="ANK" evidence="13">
    <location>
        <begin position="427"/>
        <end position="452"/>
    </location>
</feature>
<keyword evidence="17" id="KW-1185">Reference proteome</keyword>
<dbReference type="Proteomes" id="UP000314980">
    <property type="component" value="Unassembled WGS sequence"/>
</dbReference>
<feature type="repeat" description="ANK" evidence="13">
    <location>
        <begin position="285"/>
        <end position="317"/>
    </location>
</feature>
<keyword evidence="4 14" id="KW-0812">Transmembrane</keyword>
<dbReference type="Pfam" id="PF00023">
    <property type="entry name" value="Ank"/>
    <property type="match status" value="3"/>
</dbReference>
<evidence type="ECO:0000259" key="15">
    <source>
        <dbReference type="Pfam" id="PF00520"/>
    </source>
</evidence>
<sequence>MYFDFYILYGTHKRWQYMHFSVFRFVCVYLHLFSCPLTELNSCDEQGNVPLHWAVERNKAESCRALMDLGANPNILNTALLSPLHLAVNRGHNDLVELLLSYSATDCDLEGDLGNSPVILACSINNCEALSILLKHGARFCKQNKLGHFPIHAAAFAGANKAMEVILKTGEELGHSAVNHINYIDKSRSSPLHLAVRGGNIEAIRLCVATGAKNDKSTPLHLACTQGATEVVKLMLSSFEQVEDIINLTDGACQTPLHRATIFDHAELAEYLISLGADLNSIDCKGNSPLLLATSCGAWRTVSLLLSKGANINVKDRCGCNFLHLAILQPKGLKNLPQEVLQDNNVKALLSCEDNEGCTPLHYACRLGIHDSVKNMLGLSGQVGLACKSKDKKSALHFAAQYGRINTCHRLLESITDSRLLNEGDERGLTPLHLASRGGHTKVVQLLLRKGALFHSDYRGWSCLHHAASEGYTQTMDILLSANPKLLDKTDEDGNTALHIAAREGHVAAVKLILARGADLVLNKNDTSFLHEALQNGKKDVVNAIIDSDRCVEALGLFIPDSGQRCPILDMIEFLKKNHSYHKSWAIFLFFLLQAMVQYNRIELLNHPVCKKYLAMKWVAYGSKAHVLNMFLYLLGLLPLTHLIMELRPTMNNTDTGEHTITMVLSLSFCMVMVLVMNVYCIAKEMVQISQQRWNYFKDYSNQIDWFSAITSLLFIIPIMLNVDGSLHWQAGAIAVLNSWVGFLLYLQRFEGVGIYVVMFGEIMRTLVRIVMLFIYLMLAFGLAFHALMLNQDEFDSVPLSVMQTFVMMVGELNYQNNFLDAYLKNKLPFGLLTYLIFVNFVLLMPILLVNLMIGLAVGDIAEVQRNAALKRIAMQIDLHTALEDKLPYWFMKRVDKPSITVYPNRKCSTVCSILAKTDIVHYIDLCTLVENELIKQKSRMKEMSNMLEKQHGLLKLIIQKMEITSEADEYDGPVNLKGINWPRPSQIKPRGHSASRWVPLMKAIESKRK</sequence>
<evidence type="ECO:0000313" key="17">
    <source>
        <dbReference type="Proteomes" id="UP000314980"/>
    </source>
</evidence>
<evidence type="ECO:0000256" key="7">
    <source>
        <dbReference type="ARBA" id="ARBA00023043"/>
    </source>
</evidence>
<organism evidence="16 17">
    <name type="scientific">Lates calcarifer</name>
    <name type="common">Barramundi</name>
    <name type="synonym">Holocentrus calcarifer</name>
    <dbReference type="NCBI Taxonomy" id="8187"/>
    <lineage>
        <taxon>Eukaryota</taxon>
        <taxon>Metazoa</taxon>
        <taxon>Chordata</taxon>
        <taxon>Craniata</taxon>
        <taxon>Vertebrata</taxon>
        <taxon>Euteleostomi</taxon>
        <taxon>Actinopterygii</taxon>
        <taxon>Neopterygii</taxon>
        <taxon>Teleostei</taxon>
        <taxon>Neoteleostei</taxon>
        <taxon>Acanthomorphata</taxon>
        <taxon>Carangaria</taxon>
        <taxon>Carangaria incertae sedis</taxon>
        <taxon>Centropomidae</taxon>
        <taxon>Lates</taxon>
    </lineage>
</organism>
<dbReference type="Gene3D" id="1.25.40.20">
    <property type="entry name" value="Ankyrin repeat-containing domain"/>
    <property type="match status" value="4"/>
</dbReference>
<reference evidence="16" key="2">
    <citation type="submission" date="2025-08" db="UniProtKB">
        <authorList>
            <consortium name="Ensembl"/>
        </authorList>
    </citation>
    <scope>IDENTIFICATION</scope>
</reference>
<feature type="transmembrane region" description="Helical" evidence="14">
    <location>
        <begin position="704"/>
        <end position="721"/>
    </location>
</feature>
<feature type="repeat" description="ANK" evidence="13">
    <location>
        <begin position="215"/>
        <end position="237"/>
    </location>
</feature>
<keyword evidence="3" id="KW-0716">Sensory transduction</keyword>
<evidence type="ECO:0000256" key="10">
    <source>
        <dbReference type="ARBA" id="ARBA00023180"/>
    </source>
</evidence>
<dbReference type="AlphaFoldDB" id="A0A4W6E329"/>
<dbReference type="GO" id="GO:1902495">
    <property type="term" value="C:transmembrane transporter complex"/>
    <property type="evidence" value="ECO:0007669"/>
    <property type="project" value="TreeGrafter"/>
</dbReference>
<evidence type="ECO:0000256" key="11">
    <source>
        <dbReference type="ARBA" id="ARBA00023303"/>
    </source>
</evidence>
<feature type="repeat" description="ANK" evidence="13">
    <location>
        <begin position="79"/>
        <end position="104"/>
    </location>
</feature>
<dbReference type="PRINTS" id="PR01415">
    <property type="entry name" value="ANKYRIN"/>
</dbReference>
<dbReference type="GO" id="GO:0005216">
    <property type="term" value="F:monoatomic ion channel activity"/>
    <property type="evidence" value="ECO:0007669"/>
    <property type="project" value="InterPro"/>
</dbReference>
<dbReference type="Pfam" id="PF00520">
    <property type="entry name" value="Ion_trans"/>
    <property type="match status" value="1"/>
</dbReference>
<feature type="repeat" description="ANK" evidence="13">
    <location>
        <begin position="46"/>
        <end position="78"/>
    </location>
</feature>
<evidence type="ECO:0000256" key="8">
    <source>
        <dbReference type="ARBA" id="ARBA00023065"/>
    </source>
</evidence>
<evidence type="ECO:0000256" key="3">
    <source>
        <dbReference type="ARBA" id="ARBA00022606"/>
    </source>
</evidence>
<reference evidence="17" key="1">
    <citation type="submission" date="2015-09" db="EMBL/GenBank/DDBJ databases">
        <authorList>
            <person name="Sai Rama Sridatta P."/>
        </authorList>
    </citation>
    <scope>NUCLEOTIDE SEQUENCE [LARGE SCALE GENOMIC DNA]</scope>
</reference>
<dbReference type="InterPro" id="IPR002110">
    <property type="entry name" value="Ankyrin_rpt"/>
</dbReference>
<keyword evidence="2" id="KW-0813">Transport</keyword>
<keyword evidence="5" id="KW-0677">Repeat</keyword>
<comment type="subcellular location">
    <subcellularLocation>
        <location evidence="1">Membrane</location>
        <topology evidence="1">Multi-pass membrane protein</topology>
    </subcellularLocation>
</comment>
<evidence type="ECO:0000256" key="9">
    <source>
        <dbReference type="ARBA" id="ARBA00023136"/>
    </source>
</evidence>
<dbReference type="PROSITE" id="PS50088">
    <property type="entry name" value="ANK_REPEAT"/>
    <property type="match status" value="8"/>
</dbReference>
<evidence type="ECO:0000256" key="2">
    <source>
        <dbReference type="ARBA" id="ARBA00022448"/>
    </source>
</evidence>